<dbReference type="RefSeq" id="XP_024358423.1">
    <property type="nucleotide sequence ID" value="XM_024502655.2"/>
</dbReference>
<dbReference type="EnsemblPlants" id="Pp3c20_10160V3.10">
    <property type="protein sequence ID" value="Pp3c20_10160V3.10"/>
    <property type="gene ID" value="Pp3c20_10160"/>
</dbReference>
<dbReference type="EnsemblPlants" id="Pp3c20_10160V3.4">
    <property type="protein sequence ID" value="Pp3c20_10160V3.4"/>
    <property type="gene ID" value="Pp3c20_10160"/>
</dbReference>
<evidence type="ECO:0000313" key="4">
    <source>
        <dbReference type="EnsemblPlants" id="Pp3c20_10160V3.1"/>
    </source>
</evidence>
<dbReference type="EnsemblPlants" id="Pp3c20_10160V3.16">
    <property type="protein sequence ID" value="Pp3c20_10160V3.16"/>
    <property type="gene ID" value="Pp3c20_10160"/>
</dbReference>
<dbReference type="Gramene" id="Pp3c20_10160V3.15">
    <property type="protein sequence ID" value="Pp3c20_10160V3.15"/>
    <property type="gene ID" value="Pp3c20_10160"/>
</dbReference>
<evidence type="ECO:0000256" key="1">
    <source>
        <dbReference type="SAM" id="MobiDB-lite"/>
    </source>
</evidence>
<dbReference type="EnsemblPlants" id="Pp3c20_10160V3.8">
    <property type="protein sequence ID" value="Pp3c20_10160V3.8"/>
    <property type="gene ID" value="Pp3c20_10160"/>
</dbReference>
<dbReference type="EnsemblPlants" id="Pp3c20_10160V3.20">
    <property type="protein sequence ID" value="Pp3c20_10160V3.20"/>
    <property type="gene ID" value="Pp3c20_10160"/>
</dbReference>
<dbReference type="Gramene" id="Pp3c20_10160V3.16">
    <property type="protein sequence ID" value="Pp3c20_10160V3.16"/>
    <property type="gene ID" value="Pp3c20_10160"/>
</dbReference>
<dbReference type="Proteomes" id="UP000006727">
    <property type="component" value="Chromosome 20"/>
</dbReference>
<dbReference type="Gramene" id="Pp3c20_10160V3.3">
    <property type="protein sequence ID" value="Pp3c20_10160V3.3"/>
    <property type="gene ID" value="Pp3c20_10160"/>
</dbReference>
<dbReference type="KEGG" id="ppp:112273643"/>
<name>A9TA73_PHYPA</name>
<dbReference type="OrthoDB" id="1906723at2759"/>
<dbReference type="RefSeq" id="XP_073385578.1">
    <property type="nucleotide sequence ID" value="XM_073529477.1"/>
</dbReference>
<dbReference type="HOGENOM" id="CLU_088762_0_0_1"/>
<dbReference type="RefSeq" id="XP_073385580.1">
    <property type="nucleotide sequence ID" value="XM_073529479.1"/>
</dbReference>
<feature type="region of interest" description="Disordered" evidence="1">
    <location>
        <begin position="223"/>
        <end position="279"/>
    </location>
</feature>
<dbReference type="Gramene" id="Pp3c20_10160V3.5">
    <property type="protein sequence ID" value="Pp3c20_10160V3.5"/>
    <property type="gene ID" value="Pp3c20_10160"/>
</dbReference>
<dbReference type="EnsemblPlants" id="Pp3c20_10160V3.7">
    <property type="protein sequence ID" value="Pp3c20_10160V3.7"/>
    <property type="gene ID" value="Pp3c20_10160"/>
</dbReference>
<dbReference type="PANTHER" id="PTHR35702">
    <property type="entry name" value="EXPRESSED PROTEIN"/>
    <property type="match status" value="1"/>
</dbReference>
<dbReference type="Gramene" id="Pp3c20_10160V3.9">
    <property type="protein sequence ID" value="Pp3c20_10160V3.9"/>
    <property type="gene ID" value="Pp3c20_10160"/>
</dbReference>
<reference evidence="3 5" key="2">
    <citation type="journal article" date="2018" name="Plant J.">
        <title>The Physcomitrella patens chromosome-scale assembly reveals moss genome structure and evolution.</title>
        <authorList>
            <person name="Lang D."/>
            <person name="Ullrich K.K."/>
            <person name="Murat F."/>
            <person name="Fuchs J."/>
            <person name="Jenkins J."/>
            <person name="Haas F.B."/>
            <person name="Piednoel M."/>
            <person name="Gundlach H."/>
            <person name="Van Bel M."/>
            <person name="Meyberg R."/>
            <person name="Vives C."/>
            <person name="Morata J."/>
            <person name="Symeonidi A."/>
            <person name="Hiss M."/>
            <person name="Muchero W."/>
            <person name="Kamisugi Y."/>
            <person name="Saleh O."/>
            <person name="Blanc G."/>
            <person name="Decker E.L."/>
            <person name="van Gessel N."/>
            <person name="Grimwood J."/>
            <person name="Hayes R.D."/>
            <person name="Graham S.W."/>
            <person name="Gunter L.E."/>
            <person name="McDaniel S.F."/>
            <person name="Hoernstein S.N.W."/>
            <person name="Larsson A."/>
            <person name="Li F.W."/>
            <person name="Perroud P.F."/>
            <person name="Phillips J."/>
            <person name="Ranjan P."/>
            <person name="Rokshar D.S."/>
            <person name="Rothfels C.J."/>
            <person name="Schneider L."/>
            <person name="Shu S."/>
            <person name="Stevenson D.W."/>
            <person name="Thummler F."/>
            <person name="Tillich M."/>
            <person name="Villarreal Aguilar J.C."/>
            <person name="Widiez T."/>
            <person name="Wong G.K."/>
            <person name="Wymore A."/>
            <person name="Zhang Y."/>
            <person name="Zimmer A.D."/>
            <person name="Quatrano R.S."/>
            <person name="Mayer K.F.X."/>
            <person name="Goodstein D."/>
            <person name="Casacuberta J.M."/>
            <person name="Vandepoele K."/>
            <person name="Reski R."/>
            <person name="Cuming A.C."/>
            <person name="Tuskan G.A."/>
            <person name="Maumus F."/>
            <person name="Salse J."/>
            <person name="Schmutz J."/>
            <person name="Rensing S.A."/>
        </authorList>
    </citation>
    <scope>NUCLEOTIDE SEQUENCE [LARGE SCALE GENOMIC DNA]</scope>
    <source>
        <strain evidence="4 5">cv. Gransden 2004</strain>
    </source>
</reference>
<dbReference type="Gramene" id="Pp3c20_10160V3.1">
    <property type="protein sequence ID" value="Pp3c20_10160V3.1"/>
    <property type="gene ID" value="Pp3c20_10160"/>
</dbReference>
<dbReference type="FunCoup" id="A9TA73">
    <property type="interactions" value="1754"/>
</dbReference>
<dbReference type="RefSeq" id="XP_024358420.1">
    <property type="nucleotide sequence ID" value="XM_024502652.2"/>
</dbReference>
<dbReference type="RefSeq" id="XP_073385581.1">
    <property type="nucleotide sequence ID" value="XM_073529480.1"/>
</dbReference>
<proteinExistence type="predicted"/>
<dbReference type="Gramene" id="Pp3c20_10160V3.8">
    <property type="protein sequence ID" value="Pp3c20_10160V3.8"/>
    <property type="gene ID" value="Pp3c20_10160"/>
</dbReference>
<dbReference type="EnsemblPlants" id="Pp3c20_10160V3.13">
    <property type="protein sequence ID" value="Pp3c20_10160V3.13"/>
    <property type="gene ID" value="Pp3c20_10160"/>
</dbReference>
<dbReference type="PaxDb" id="3218-PP1S192_70V6.2"/>
<dbReference type="Gramene" id="Pp3c20_10160V3.10">
    <property type="protein sequence ID" value="Pp3c20_10160V3.10"/>
    <property type="gene ID" value="Pp3c20_10160"/>
</dbReference>
<dbReference type="EnsemblPlants" id="Pp3c20_10160V3.19">
    <property type="protein sequence ID" value="Pp3c20_10160V3.19"/>
    <property type="gene ID" value="Pp3c20_10160"/>
</dbReference>
<dbReference type="EnsemblPlants" id="Pp3c20_10160V3.21">
    <property type="protein sequence ID" value="Pp3c20_10160V3.21"/>
    <property type="gene ID" value="Pp3c20_10160"/>
</dbReference>
<dbReference type="RefSeq" id="XP_024358421.1">
    <property type="nucleotide sequence ID" value="XM_024502653.2"/>
</dbReference>
<dbReference type="Gramene" id="Pp3c20_10160V3.14">
    <property type="protein sequence ID" value="Pp3c20_10160V3.14"/>
    <property type="gene ID" value="Pp3c20_10160"/>
</dbReference>
<dbReference type="EnsemblPlants" id="Pp3c20_10160V3.2">
    <property type="protein sequence ID" value="Pp3c20_10160V3.2"/>
    <property type="gene ID" value="Pp3c20_10160"/>
</dbReference>
<reference evidence="3 5" key="1">
    <citation type="journal article" date="2008" name="Science">
        <title>The Physcomitrella genome reveals evolutionary insights into the conquest of land by plants.</title>
        <authorList>
            <person name="Rensing S."/>
            <person name="Lang D."/>
            <person name="Zimmer A."/>
            <person name="Terry A."/>
            <person name="Salamov A."/>
            <person name="Shapiro H."/>
            <person name="Nishiyama T."/>
            <person name="Perroud P.-F."/>
            <person name="Lindquist E."/>
            <person name="Kamisugi Y."/>
            <person name="Tanahashi T."/>
            <person name="Sakakibara K."/>
            <person name="Fujita T."/>
            <person name="Oishi K."/>
            <person name="Shin-I T."/>
            <person name="Kuroki Y."/>
            <person name="Toyoda A."/>
            <person name="Suzuki Y."/>
            <person name="Hashimoto A."/>
            <person name="Yamaguchi K."/>
            <person name="Sugano A."/>
            <person name="Kohara Y."/>
            <person name="Fujiyama A."/>
            <person name="Anterola A."/>
            <person name="Aoki S."/>
            <person name="Ashton N."/>
            <person name="Barbazuk W.B."/>
            <person name="Barker E."/>
            <person name="Bennetzen J."/>
            <person name="Bezanilla M."/>
            <person name="Blankenship R."/>
            <person name="Cho S.H."/>
            <person name="Dutcher S."/>
            <person name="Estelle M."/>
            <person name="Fawcett J.A."/>
            <person name="Gundlach H."/>
            <person name="Hanada K."/>
            <person name="Heyl A."/>
            <person name="Hicks K.A."/>
            <person name="Hugh J."/>
            <person name="Lohr M."/>
            <person name="Mayer K."/>
            <person name="Melkozernov A."/>
            <person name="Murata T."/>
            <person name="Nelson D."/>
            <person name="Pils B."/>
            <person name="Prigge M."/>
            <person name="Reiss B."/>
            <person name="Renner T."/>
            <person name="Rombauts S."/>
            <person name="Rushton P."/>
            <person name="Sanderfoot A."/>
            <person name="Schween G."/>
            <person name="Shiu S.-H."/>
            <person name="Stueber K."/>
            <person name="Theodoulou F.L."/>
            <person name="Tu H."/>
            <person name="Van de Peer Y."/>
            <person name="Verrier P.J."/>
            <person name="Waters E."/>
            <person name="Wood A."/>
            <person name="Yang L."/>
            <person name="Cove D."/>
            <person name="Cuming A."/>
            <person name="Hasebe M."/>
            <person name="Lucas S."/>
            <person name="Mishler D.B."/>
            <person name="Reski R."/>
            <person name="Grigoriev I."/>
            <person name="Quatrano R.S."/>
            <person name="Boore J.L."/>
        </authorList>
    </citation>
    <scope>NUCLEOTIDE SEQUENCE [LARGE SCALE GENOMIC DNA]</scope>
    <source>
        <strain evidence="4 5">cv. Gransden 2004</strain>
    </source>
</reference>
<dbReference type="RefSeq" id="XP_073385579.1">
    <property type="nucleotide sequence ID" value="XM_073529478.1"/>
</dbReference>
<feature type="compositionally biased region" description="Acidic residues" evidence="1">
    <location>
        <begin position="269"/>
        <end position="279"/>
    </location>
</feature>
<dbReference type="EnsemblPlants" id="Pp3c20_10160V3.3">
    <property type="protein sequence ID" value="Pp3c20_10160V3.3"/>
    <property type="gene ID" value="Pp3c20_10160"/>
</dbReference>
<dbReference type="EnsemblPlants" id="Pp3c20_10160V3.14">
    <property type="protein sequence ID" value="Pp3c20_10160V3.14"/>
    <property type="gene ID" value="Pp3c20_10160"/>
</dbReference>
<dbReference type="RefSeq" id="XP_024358422.1">
    <property type="nucleotide sequence ID" value="XM_024502654.2"/>
</dbReference>
<dbReference type="EnsemblPlants" id="Pp3c20_10160V3.9">
    <property type="protein sequence ID" value="Pp3c20_10160V3.9"/>
    <property type="gene ID" value="Pp3c20_10160"/>
</dbReference>
<dbReference type="EnsemblPlants" id="Pp3c20_10160V3.12">
    <property type="protein sequence ID" value="Pp3c20_10160V3.12"/>
    <property type="gene ID" value="Pp3c20_10160"/>
</dbReference>
<dbReference type="EnsemblPlants" id="Pp3c20_10160V3.1">
    <property type="protein sequence ID" value="Pp3c20_10160V3.1"/>
    <property type="gene ID" value="Pp3c20_10160"/>
</dbReference>
<keyword evidence="2" id="KW-0472">Membrane</keyword>
<dbReference type="RefSeq" id="XP_024358419.1">
    <property type="nucleotide sequence ID" value="XM_024502651.2"/>
</dbReference>
<dbReference type="Gramene" id="Pp3c20_10160V3.21">
    <property type="protein sequence ID" value="Pp3c20_10160V3.21"/>
    <property type="gene ID" value="Pp3c20_10160"/>
</dbReference>
<dbReference type="AlphaFoldDB" id="A9TA73"/>
<accession>A9TA73</accession>
<dbReference type="RefSeq" id="XP_024358416.1">
    <property type="nucleotide sequence ID" value="XM_024502648.2"/>
</dbReference>
<gene>
    <name evidence="4" type="primary">LOC112273643</name>
    <name evidence="3" type="ORF">PHYPA_024979</name>
</gene>
<sequence>MAQSSVQEHPKPQWRRNLVLWTAFILVFYLLHLGAKEARRQLGDEIASKTGKDDFGDCLDLGFGSLTCAVKQGSKLYTNNIRASIVEHSKQRAYQNALQALISDGLGMTEAARKAQSIADLAAKDTKKQARRIFGPLFAAVWDGLEVLYYGGSFAEVSMRATGTLCGTWYGGVLGENRLGRVGYLLGSQVGSWAGSRVALMTYDIIKAIQLITSEVKDFVTGEDEEEKVSEEKNSEEYIAANEYQSSSAKDVVENPSSDESGSGWGWGSDEEVPPSEEL</sequence>
<evidence type="ECO:0000256" key="2">
    <source>
        <dbReference type="SAM" id="Phobius"/>
    </source>
</evidence>
<dbReference type="EnsemblPlants" id="Pp3c20_10160V3.11">
    <property type="protein sequence ID" value="Pp3c20_10160V3.11"/>
    <property type="gene ID" value="Pp3c20_10160"/>
</dbReference>
<reference evidence="4" key="3">
    <citation type="submission" date="2020-12" db="UniProtKB">
        <authorList>
            <consortium name="EnsemblPlants"/>
        </authorList>
    </citation>
    <scope>IDENTIFICATION</scope>
</reference>
<evidence type="ECO:0000313" key="5">
    <source>
        <dbReference type="Proteomes" id="UP000006727"/>
    </source>
</evidence>
<dbReference type="EnsemblPlants" id="Pp3c20_10160V3.17">
    <property type="protein sequence ID" value="Pp3c20_10160V3.17"/>
    <property type="gene ID" value="Pp3c20_10160"/>
</dbReference>
<dbReference type="EMBL" id="ABEU02000020">
    <property type="protein sequence ID" value="PNR33036.1"/>
    <property type="molecule type" value="Genomic_DNA"/>
</dbReference>
<feature type="transmembrane region" description="Helical" evidence="2">
    <location>
        <begin position="18"/>
        <end position="35"/>
    </location>
</feature>
<dbReference type="Gramene" id="Pp3c20_10160V3.17">
    <property type="protein sequence ID" value="Pp3c20_10160V3.17"/>
    <property type="gene ID" value="Pp3c20_10160"/>
</dbReference>
<dbReference type="Gramene" id="Pp3c20_10160V3.2">
    <property type="protein sequence ID" value="Pp3c20_10160V3.2"/>
    <property type="gene ID" value="Pp3c20_10160"/>
</dbReference>
<dbReference type="eggNOG" id="ENOG502QVJS">
    <property type="taxonomic scope" value="Eukaryota"/>
</dbReference>
<dbReference type="EnsemblPlants" id="Pp3c20_10160V3.18">
    <property type="protein sequence ID" value="Pp3c20_10160V3.18"/>
    <property type="gene ID" value="Pp3c20_10160"/>
</dbReference>
<dbReference type="EnsemblPlants" id="Pp3c20_10160V3.15">
    <property type="protein sequence ID" value="Pp3c20_10160V3.15"/>
    <property type="gene ID" value="Pp3c20_10160"/>
</dbReference>
<evidence type="ECO:0000313" key="3">
    <source>
        <dbReference type="EMBL" id="PNR33036.1"/>
    </source>
</evidence>
<dbReference type="EnsemblPlants" id="Pp3c20_10160V3.6">
    <property type="protein sequence ID" value="Pp3c20_10160V3.6"/>
    <property type="gene ID" value="Pp3c20_10160"/>
</dbReference>
<dbReference type="Gramene" id="Pp3c20_10160V3.13">
    <property type="protein sequence ID" value="Pp3c20_10160V3.13"/>
    <property type="gene ID" value="Pp3c20_10160"/>
</dbReference>
<protein>
    <submittedName>
        <fullName evidence="3 4">Uncharacterized protein</fullName>
    </submittedName>
</protein>
<dbReference type="Gramene" id="Pp3c20_10160V3.6">
    <property type="protein sequence ID" value="Pp3c20_10160V3.6"/>
    <property type="gene ID" value="Pp3c20_10160"/>
</dbReference>
<dbReference type="Gramene" id="Pp3c20_10160V3.12">
    <property type="protein sequence ID" value="Pp3c20_10160V3.12"/>
    <property type="gene ID" value="Pp3c20_10160"/>
</dbReference>
<dbReference type="Gramene" id="Pp3c20_10160V3.4">
    <property type="protein sequence ID" value="Pp3c20_10160V3.4"/>
    <property type="gene ID" value="Pp3c20_10160"/>
</dbReference>
<dbReference type="Gramene" id="Pp3c20_10160V3.7">
    <property type="protein sequence ID" value="Pp3c20_10160V3.7"/>
    <property type="gene ID" value="Pp3c20_10160"/>
</dbReference>
<dbReference type="OMA" id="SITADKC"/>
<dbReference type="Gramene" id="Pp3c20_10160V3.18">
    <property type="protein sequence ID" value="Pp3c20_10160V3.18"/>
    <property type="gene ID" value="Pp3c20_10160"/>
</dbReference>
<dbReference type="EnsemblPlants" id="Pp3c20_10160V3.5">
    <property type="protein sequence ID" value="Pp3c20_10160V3.5"/>
    <property type="gene ID" value="Pp3c20_10160"/>
</dbReference>
<dbReference type="RefSeq" id="XP_024358415.1">
    <property type="nucleotide sequence ID" value="XM_024502647.2"/>
</dbReference>
<keyword evidence="2" id="KW-0812">Transmembrane</keyword>
<dbReference type="Gramene" id="Pp3c20_10160V3.19">
    <property type="protein sequence ID" value="Pp3c20_10160V3.19"/>
    <property type="gene ID" value="Pp3c20_10160"/>
</dbReference>
<dbReference type="RefSeq" id="XP_024358418.1">
    <property type="nucleotide sequence ID" value="XM_024502650.2"/>
</dbReference>
<dbReference type="Gramene" id="Pp3c20_10160V3.20">
    <property type="protein sequence ID" value="Pp3c20_10160V3.20"/>
    <property type="gene ID" value="Pp3c20_10160"/>
</dbReference>
<dbReference type="PANTHER" id="PTHR35702:SF1">
    <property type="entry name" value="EXPRESSED PROTEIN"/>
    <property type="match status" value="1"/>
</dbReference>
<keyword evidence="5" id="KW-1185">Reference proteome</keyword>
<keyword evidence="2" id="KW-1133">Transmembrane helix</keyword>
<dbReference type="Gramene" id="Pp3c20_10160V3.11">
    <property type="protein sequence ID" value="Pp3c20_10160V3.11"/>
    <property type="gene ID" value="Pp3c20_10160"/>
</dbReference>
<organism evidence="3">
    <name type="scientific">Physcomitrium patens</name>
    <name type="common">Spreading-leaved earth moss</name>
    <name type="synonym">Physcomitrella patens</name>
    <dbReference type="NCBI Taxonomy" id="3218"/>
    <lineage>
        <taxon>Eukaryota</taxon>
        <taxon>Viridiplantae</taxon>
        <taxon>Streptophyta</taxon>
        <taxon>Embryophyta</taxon>
        <taxon>Bryophyta</taxon>
        <taxon>Bryophytina</taxon>
        <taxon>Bryopsida</taxon>
        <taxon>Funariidae</taxon>
        <taxon>Funariales</taxon>
        <taxon>Funariaceae</taxon>
        <taxon>Physcomitrium</taxon>
    </lineage>
</organism>
<dbReference type="GeneID" id="112273643"/>